<sequence length="24" mass="2837">MRIYCCVLLRLTQRRQLGGGMVRL</sequence>
<protein>
    <submittedName>
        <fullName evidence="1">Uncharacterized protein</fullName>
    </submittedName>
</protein>
<evidence type="ECO:0000313" key="1">
    <source>
        <dbReference type="EMBL" id="CDW17747.1"/>
    </source>
</evidence>
<organism evidence="1">
    <name type="scientific">Lepeophtheirus salmonis</name>
    <name type="common">Salmon louse</name>
    <name type="synonym">Caligus salmonis</name>
    <dbReference type="NCBI Taxonomy" id="72036"/>
    <lineage>
        <taxon>Eukaryota</taxon>
        <taxon>Metazoa</taxon>
        <taxon>Ecdysozoa</taxon>
        <taxon>Arthropoda</taxon>
        <taxon>Crustacea</taxon>
        <taxon>Multicrustacea</taxon>
        <taxon>Hexanauplia</taxon>
        <taxon>Copepoda</taxon>
        <taxon>Siphonostomatoida</taxon>
        <taxon>Caligidae</taxon>
        <taxon>Lepeophtheirus</taxon>
    </lineage>
</organism>
<accession>A0A0K2SWK5</accession>
<name>A0A0K2SWK5_LEPSM</name>
<dbReference type="EMBL" id="HACA01000386">
    <property type="protein sequence ID" value="CDW17747.1"/>
    <property type="molecule type" value="Transcribed_RNA"/>
</dbReference>
<proteinExistence type="predicted"/>
<dbReference type="AlphaFoldDB" id="A0A0K2SWK5"/>
<reference evidence="1" key="1">
    <citation type="submission" date="2014-05" db="EMBL/GenBank/DDBJ databases">
        <authorList>
            <person name="Chronopoulou M."/>
        </authorList>
    </citation>
    <scope>NUCLEOTIDE SEQUENCE</scope>
    <source>
        <tissue evidence="1">Whole organism</tissue>
    </source>
</reference>